<dbReference type="GO" id="GO:0003723">
    <property type="term" value="F:RNA binding"/>
    <property type="evidence" value="ECO:0007669"/>
    <property type="project" value="UniProtKB-UniRule"/>
</dbReference>
<feature type="compositionally biased region" description="Basic residues" evidence="3">
    <location>
        <begin position="17"/>
        <end position="28"/>
    </location>
</feature>
<comment type="similarity">
    <text evidence="1">Belongs to the THUMPD1 family.</text>
</comment>
<feature type="region of interest" description="Disordered" evidence="3">
    <location>
        <begin position="87"/>
        <end position="106"/>
    </location>
</feature>
<feature type="compositionally biased region" description="Acidic residues" evidence="3">
    <location>
        <begin position="95"/>
        <end position="106"/>
    </location>
</feature>
<dbReference type="Pfam" id="PF02926">
    <property type="entry name" value="THUMP"/>
    <property type="match status" value="1"/>
</dbReference>
<feature type="domain" description="THUMP" evidence="4">
    <location>
        <begin position="159"/>
        <end position="265"/>
    </location>
</feature>
<feature type="compositionally biased region" description="Basic and acidic residues" evidence="3">
    <location>
        <begin position="1"/>
        <end position="13"/>
    </location>
</feature>
<reference evidence="5" key="1">
    <citation type="submission" date="2022-08" db="UniProtKB">
        <authorList>
            <consortium name="EnsemblMetazoa"/>
        </authorList>
    </citation>
    <scope>IDENTIFICATION</scope>
</reference>
<dbReference type="InterPro" id="IPR004114">
    <property type="entry name" value="THUMP_dom"/>
</dbReference>
<organism evidence="5">
    <name type="scientific">Anopheles coluzzii</name>
    <name type="common">African malaria mosquito</name>
    <dbReference type="NCBI Taxonomy" id="1518534"/>
    <lineage>
        <taxon>Eukaryota</taxon>
        <taxon>Metazoa</taxon>
        <taxon>Ecdysozoa</taxon>
        <taxon>Arthropoda</taxon>
        <taxon>Hexapoda</taxon>
        <taxon>Insecta</taxon>
        <taxon>Pterygota</taxon>
        <taxon>Neoptera</taxon>
        <taxon>Endopterygota</taxon>
        <taxon>Diptera</taxon>
        <taxon>Nematocera</taxon>
        <taxon>Culicoidea</taxon>
        <taxon>Culicidae</taxon>
        <taxon>Anophelinae</taxon>
        <taxon>Anopheles</taxon>
    </lineage>
</organism>
<dbReference type="EnsemblMetazoa" id="ACOM026001-RA">
    <property type="protein sequence ID" value="ACOM026001-PA.1"/>
    <property type="gene ID" value="ACOM026001"/>
</dbReference>
<dbReference type="Proteomes" id="UP000075882">
    <property type="component" value="Unassembled WGS sequence"/>
</dbReference>
<dbReference type="PANTHER" id="PTHR13452:SF10">
    <property type="entry name" value="THUMP DOMAIN-CONTAINING PROTEIN 1"/>
    <property type="match status" value="1"/>
</dbReference>
<dbReference type="VEuPathDB" id="VectorBase:ACON2_043062"/>
<keyword evidence="2" id="KW-0694">RNA-binding</keyword>
<proteinExistence type="inferred from homology"/>
<dbReference type="FunFam" id="3.30.2300.10:FF:000001">
    <property type="entry name" value="THUMP domain-containing protein 1"/>
    <property type="match status" value="1"/>
</dbReference>
<feature type="region of interest" description="Disordered" evidence="3">
    <location>
        <begin position="284"/>
        <end position="347"/>
    </location>
</feature>
<dbReference type="PANTHER" id="PTHR13452">
    <property type="entry name" value="THUMP DOMAIN CONTAINING PROTEIN 1-RELATED"/>
    <property type="match status" value="1"/>
</dbReference>
<dbReference type="PROSITE" id="PS51165">
    <property type="entry name" value="THUMP"/>
    <property type="match status" value="1"/>
</dbReference>
<dbReference type="GO" id="GO:0006400">
    <property type="term" value="P:tRNA modification"/>
    <property type="evidence" value="ECO:0007669"/>
    <property type="project" value="InterPro"/>
</dbReference>
<dbReference type="CDD" id="cd11717">
    <property type="entry name" value="THUMP_THUMPD1_like"/>
    <property type="match status" value="1"/>
</dbReference>
<dbReference type="SUPFAM" id="SSF143437">
    <property type="entry name" value="THUMP domain-like"/>
    <property type="match status" value="1"/>
</dbReference>
<dbReference type="Gene3D" id="3.30.2300.10">
    <property type="entry name" value="THUMP superfamily"/>
    <property type="match status" value="1"/>
</dbReference>
<dbReference type="AlphaFoldDB" id="A0A8W7P5N2"/>
<feature type="region of interest" description="Disordered" evidence="3">
    <location>
        <begin position="1"/>
        <end position="47"/>
    </location>
</feature>
<name>A0A8W7P5N2_ANOCL</name>
<protein>
    <recommendedName>
        <fullName evidence="4">THUMP domain-containing protein</fullName>
    </recommendedName>
</protein>
<evidence type="ECO:0000256" key="1">
    <source>
        <dbReference type="ARBA" id="ARBA00060731"/>
    </source>
</evidence>
<sequence>MSEAKKIKLDSTEKGSQQRKAKHGKAGKRNYYAKVRDDNGTGDGPRDRCMKPGHRGILVTCNGHVRDCVRDSYRILNEYADELYGPVETTRCEEENQPDGGSDEEDISVKLQKEAEAAGKKRNAASFRFQSVESGAMNCLFIQTVLPDPNEIVVKLMRDLSATKKHKSRFILRMLPIQAVCRANLKDIMDVVGRLGDQYFLKEPKTYAIVFNRRLNNDLSRDDVIRELADLITSKNAGNKANLKNPELAVIVEVIKGLCCIGILPEYYPLRKYNVVELVAARDPPSSSATEPAKAKDVKGVGGTVNEQPEPEEQIKDAAAGEKANSPKITTPSDEASGKEECLLIKQ</sequence>
<evidence type="ECO:0000256" key="2">
    <source>
        <dbReference type="PROSITE-ProRule" id="PRU00529"/>
    </source>
</evidence>
<accession>A0A8W7P5N2</accession>
<evidence type="ECO:0000259" key="4">
    <source>
        <dbReference type="PROSITE" id="PS51165"/>
    </source>
</evidence>
<dbReference type="SMART" id="SM00981">
    <property type="entry name" value="THUMP"/>
    <property type="match status" value="1"/>
</dbReference>
<dbReference type="InterPro" id="IPR040183">
    <property type="entry name" value="THUMPD1-like"/>
</dbReference>
<evidence type="ECO:0000313" key="5">
    <source>
        <dbReference type="EnsemblMetazoa" id="ACOM026001-PA.1"/>
    </source>
</evidence>
<feature type="compositionally biased region" description="Basic and acidic residues" evidence="3">
    <location>
        <begin position="34"/>
        <end position="47"/>
    </location>
</feature>
<evidence type="ECO:0000256" key="3">
    <source>
        <dbReference type="SAM" id="MobiDB-lite"/>
    </source>
</evidence>
<feature type="compositionally biased region" description="Basic and acidic residues" evidence="3">
    <location>
        <begin position="336"/>
        <end position="347"/>
    </location>
</feature>